<dbReference type="EMBL" id="JAYWIO010000008">
    <property type="protein sequence ID" value="KAK7243990.1"/>
    <property type="molecule type" value="Genomic_DNA"/>
</dbReference>
<comment type="caution">
    <text evidence="2">The sequence shown here is derived from an EMBL/GenBank/DDBJ whole genome shotgun (WGS) entry which is preliminary data.</text>
</comment>
<reference evidence="2 3" key="1">
    <citation type="submission" date="2024-01" db="EMBL/GenBank/DDBJ databases">
        <title>The genomes of 5 underutilized Papilionoideae crops provide insights into root nodulation and disease resistanc.</title>
        <authorList>
            <person name="Yuan L."/>
        </authorList>
    </citation>
    <scope>NUCLEOTIDE SEQUENCE [LARGE SCALE GENOMIC DNA]</scope>
    <source>
        <strain evidence="2">ZHUSHIDOU_FW_LH</strain>
        <tissue evidence="2">Leaf</tissue>
    </source>
</reference>
<evidence type="ECO:0000256" key="1">
    <source>
        <dbReference type="SAM" id="MobiDB-lite"/>
    </source>
</evidence>
<evidence type="ECO:0000313" key="2">
    <source>
        <dbReference type="EMBL" id="KAK7243990.1"/>
    </source>
</evidence>
<feature type="compositionally biased region" description="Acidic residues" evidence="1">
    <location>
        <begin position="27"/>
        <end position="40"/>
    </location>
</feature>
<proteinExistence type="predicted"/>
<sequence length="82" mass="9002">MDGGPRTYYARRVQPAPTAVVKPKEDGEIEPEDEEEEPVAELDKDLGSCEPEFLVSTPKRLLELVSLKAVDISGVSMLVAFL</sequence>
<name>A0AAN9HLW7_CROPI</name>
<dbReference type="AlphaFoldDB" id="A0AAN9HLW7"/>
<feature type="region of interest" description="Disordered" evidence="1">
    <location>
        <begin position="1"/>
        <end position="45"/>
    </location>
</feature>
<gene>
    <name evidence="2" type="ORF">RIF29_38805</name>
</gene>
<organism evidence="2 3">
    <name type="scientific">Crotalaria pallida</name>
    <name type="common">Smooth rattlebox</name>
    <name type="synonym">Crotalaria striata</name>
    <dbReference type="NCBI Taxonomy" id="3830"/>
    <lineage>
        <taxon>Eukaryota</taxon>
        <taxon>Viridiplantae</taxon>
        <taxon>Streptophyta</taxon>
        <taxon>Embryophyta</taxon>
        <taxon>Tracheophyta</taxon>
        <taxon>Spermatophyta</taxon>
        <taxon>Magnoliopsida</taxon>
        <taxon>eudicotyledons</taxon>
        <taxon>Gunneridae</taxon>
        <taxon>Pentapetalae</taxon>
        <taxon>rosids</taxon>
        <taxon>fabids</taxon>
        <taxon>Fabales</taxon>
        <taxon>Fabaceae</taxon>
        <taxon>Papilionoideae</taxon>
        <taxon>50 kb inversion clade</taxon>
        <taxon>genistoids sensu lato</taxon>
        <taxon>core genistoids</taxon>
        <taxon>Crotalarieae</taxon>
        <taxon>Crotalaria</taxon>
    </lineage>
</organism>
<keyword evidence="3" id="KW-1185">Reference proteome</keyword>
<accession>A0AAN9HLW7</accession>
<dbReference type="Proteomes" id="UP001372338">
    <property type="component" value="Unassembled WGS sequence"/>
</dbReference>
<protein>
    <submittedName>
        <fullName evidence="2">Uncharacterized protein</fullName>
    </submittedName>
</protein>
<evidence type="ECO:0000313" key="3">
    <source>
        <dbReference type="Proteomes" id="UP001372338"/>
    </source>
</evidence>